<feature type="domain" description="RRM" evidence="4">
    <location>
        <begin position="142"/>
        <end position="220"/>
    </location>
</feature>
<gene>
    <name evidence="5" type="ORF">PBRASI_LOCUS10458</name>
</gene>
<proteinExistence type="predicted"/>
<name>A0A9N9E042_9GLOM</name>
<keyword evidence="1 2" id="KW-0694">RNA-binding</keyword>
<dbReference type="PROSITE" id="PS50102">
    <property type="entry name" value="RRM"/>
    <property type="match status" value="1"/>
</dbReference>
<feature type="compositionally biased region" description="Polar residues" evidence="3">
    <location>
        <begin position="28"/>
        <end position="57"/>
    </location>
</feature>
<dbReference type="InterPro" id="IPR012677">
    <property type="entry name" value="Nucleotide-bd_a/b_plait_sf"/>
</dbReference>
<evidence type="ECO:0000313" key="5">
    <source>
        <dbReference type="EMBL" id="CAG8654863.1"/>
    </source>
</evidence>
<dbReference type="Pfam" id="PF00076">
    <property type="entry name" value="RRM_1"/>
    <property type="match status" value="1"/>
</dbReference>
<protein>
    <submittedName>
        <fullName evidence="5">10973_t:CDS:1</fullName>
    </submittedName>
</protein>
<feature type="non-terminal residue" evidence="5">
    <location>
        <position position="235"/>
    </location>
</feature>
<dbReference type="Gene3D" id="3.30.70.330">
    <property type="match status" value="1"/>
</dbReference>
<accession>A0A9N9E042</accession>
<feature type="compositionally biased region" description="Polar residues" evidence="3">
    <location>
        <begin position="10"/>
        <end position="20"/>
    </location>
</feature>
<evidence type="ECO:0000259" key="4">
    <source>
        <dbReference type="PROSITE" id="PS50102"/>
    </source>
</evidence>
<feature type="region of interest" description="Disordered" evidence="3">
    <location>
        <begin position="1"/>
        <end position="63"/>
    </location>
</feature>
<sequence>MDSGGASATGVDSNTNTSDNVDGGDVTEYTTNSSSAGIATWNESSSDIEQQKTTVESSIDGGNANSLLQQASTAGFQSMGPPYSHPQSYEFAKEDGYGSTMKGNDGWDADGQGQQDEGDRKESWRSSSYGNRENIYENRHESTAYVGKIAPETNEEDIREFFGGDASGIEKITIPIDKYHQRRKDFAYVDFVDNESFNRALQLDGQLLGGNKLTVNPKKRYSGRRRGFGRSRGWR</sequence>
<dbReference type="OrthoDB" id="48651at2759"/>
<dbReference type="SMART" id="SM00360">
    <property type="entry name" value="RRM"/>
    <property type="match status" value="1"/>
</dbReference>
<organism evidence="5 6">
    <name type="scientific">Paraglomus brasilianum</name>
    <dbReference type="NCBI Taxonomy" id="144538"/>
    <lineage>
        <taxon>Eukaryota</taxon>
        <taxon>Fungi</taxon>
        <taxon>Fungi incertae sedis</taxon>
        <taxon>Mucoromycota</taxon>
        <taxon>Glomeromycotina</taxon>
        <taxon>Glomeromycetes</taxon>
        <taxon>Paraglomerales</taxon>
        <taxon>Paraglomeraceae</taxon>
        <taxon>Paraglomus</taxon>
    </lineage>
</organism>
<dbReference type="SUPFAM" id="SSF54928">
    <property type="entry name" value="RNA-binding domain, RBD"/>
    <property type="match status" value="1"/>
</dbReference>
<evidence type="ECO:0000256" key="1">
    <source>
        <dbReference type="ARBA" id="ARBA00022884"/>
    </source>
</evidence>
<dbReference type="PANTHER" id="PTHR23236">
    <property type="entry name" value="EUKARYOTIC TRANSLATION INITIATION FACTOR 4B/4H"/>
    <property type="match status" value="1"/>
</dbReference>
<reference evidence="5" key="1">
    <citation type="submission" date="2021-06" db="EMBL/GenBank/DDBJ databases">
        <authorList>
            <person name="Kallberg Y."/>
            <person name="Tangrot J."/>
            <person name="Rosling A."/>
        </authorList>
    </citation>
    <scope>NUCLEOTIDE SEQUENCE</scope>
    <source>
        <strain evidence="5">BR232B</strain>
    </source>
</reference>
<keyword evidence="6" id="KW-1185">Reference proteome</keyword>
<evidence type="ECO:0000256" key="2">
    <source>
        <dbReference type="PROSITE-ProRule" id="PRU00176"/>
    </source>
</evidence>
<evidence type="ECO:0000256" key="3">
    <source>
        <dbReference type="SAM" id="MobiDB-lite"/>
    </source>
</evidence>
<dbReference type="GO" id="GO:0008143">
    <property type="term" value="F:poly(A) binding"/>
    <property type="evidence" value="ECO:0007669"/>
    <property type="project" value="TreeGrafter"/>
</dbReference>
<dbReference type="EMBL" id="CAJVPI010003144">
    <property type="protein sequence ID" value="CAG8654863.1"/>
    <property type="molecule type" value="Genomic_DNA"/>
</dbReference>
<dbReference type="AlphaFoldDB" id="A0A9N9E042"/>
<evidence type="ECO:0000313" key="6">
    <source>
        <dbReference type="Proteomes" id="UP000789739"/>
    </source>
</evidence>
<dbReference type="Proteomes" id="UP000789739">
    <property type="component" value="Unassembled WGS sequence"/>
</dbReference>
<feature type="region of interest" description="Disordered" evidence="3">
    <location>
        <begin position="75"/>
        <end position="136"/>
    </location>
</feature>
<comment type="caution">
    <text evidence="5">The sequence shown here is derived from an EMBL/GenBank/DDBJ whole genome shotgun (WGS) entry which is preliminary data.</text>
</comment>
<dbReference type="InterPro" id="IPR035979">
    <property type="entry name" value="RBD_domain_sf"/>
</dbReference>
<feature type="compositionally biased region" description="Low complexity" evidence="3">
    <location>
        <begin position="103"/>
        <end position="115"/>
    </location>
</feature>
<dbReference type="InterPro" id="IPR000504">
    <property type="entry name" value="RRM_dom"/>
</dbReference>
<dbReference type="PANTHER" id="PTHR23236:SF12">
    <property type="entry name" value="EUKARYOTIC INITIATION FACTOR 4B-RELATED"/>
    <property type="match status" value="1"/>
</dbReference>